<dbReference type="Proteomes" id="UP000053617">
    <property type="component" value="Unassembled WGS sequence"/>
</dbReference>
<keyword evidence="2" id="KW-1185">Reference proteome</keyword>
<dbReference type="GeneID" id="25291383"/>
<proteinExistence type="predicted"/>
<gene>
    <name evidence="1" type="ORF">Z518_03312</name>
</gene>
<evidence type="ECO:0000313" key="1">
    <source>
        <dbReference type="EMBL" id="KIX08655.1"/>
    </source>
</evidence>
<sequence length="142" mass="16798">MPCISCTSRNTECVKDEYDDRRRRLAVRRKVEILENDRRLLEDLLNAIRTGRPSQVDSLVNLIRGNATRQEIISWLETEFRNERTSSENHTQSPQFNNIKAFRQLLAEFETTMHLDERRSDMSNIGLECSLEKWEDLQVNEL</sequence>
<dbReference type="InterPro" id="IPR053187">
    <property type="entry name" value="Notoamide_regulator"/>
</dbReference>
<dbReference type="OrthoDB" id="2593732at2759"/>
<organism evidence="1 2">
    <name type="scientific">Rhinocladiella mackenziei CBS 650.93</name>
    <dbReference type="NCBI Taxonomy" id="1442369"/>
    <lineage>
        <taxon>Eukaryota</taxon>
        <taxon>Fungi</taxon>
        <taxon>Dikarya</taxon>
        <taxon>Ascomycota</taxon>
        <taxon>Pezizomycotina</taxon>
        <taxon>Eurotiomycetes</taxon>
        <taxon>Chaetothyriomycetidae</taxon>
        <taxon>Chaetothyriales</taxon>
        <taxon>Herpotrichiellaceae</taxon>
        <taxon>Rhinocladiella</taxon>
    </lineage>
</organism>
<reference evidence="1 2" key="1">
    <citation type="submission" date="2015-01" db="EMBL/GenBank/DDBJ databases">
        <title>The Genome Sequence of Rhinocladiella mackenzie CBS 650.93.</title>
        <authorList>
            <consortium name="The Broad Institute Genomics Platform"/>
            <person name="Cuomo C."/>
            <person name="de Hoog S."/>
            <person name="Gorbushina A."/>
            <person name="Stielow B."/>
            <person name="Teixiera M."/>
            <person name="Abouelleil A."/>
            <person name="Chapman S.B."/>
            <person name="Priest M."/>
            <person name="Young S.K."/>
            <person name="Wortman J."/>
            <person name="Nusbaum C."/>
            <person name="Birren B."/>
        </authorList>
    </citation>
    <scope>NUCLEOTIDE SEQUENCE [LARGE SCALE GENOMIC DNA]</scope>
    <source>
        <strain evidence="1 2">CBS 650.93</strain>
    </source>
</reference>
<name>A0A0D2JH14_9EURO</name>
<dbReference type="PANTHER" id="PTHR47256:SF1">
    <property type="entry name" value="ZN(II)2CYS6 TRANSCRIPTION FACTOR (EUROFUNG)"/>
    <property type="match status" value="1"/>
</dbReference>
<dbReference type="STRING" id="1442369.A0A0D2JH14"/>
<accession>A0A0D2JH14</accession>
<dbReference type="VEuPathDB" id="FungiDB:Z518_03312"/>
<protein>
    <submittedName>
        <fullName evidence="1">Rhinocladiella mackenziei CBS 650.93 unplaced genomic scaffold supercont1.2, whole genome shotgun sequence</fullName>
    </submittedName>
</protein>
<dbReference type="PANTHER" id="PTHR47256">
    <property type="entry name" value="ZN(II)2CYS6 TRANSCRIPTION FACTOR (EUROFUNG)-RELATED"/>
    <property type="match status" value="1"/>
</dbReference>
<dbReference type="EMBL" id="KN847476">
    <property type="protein sequence ID" value="KIX08655.1"/>
    <property type="molecule type" value="Genomic_DNA"/>
</dbReference>
<dbReference type="HOGENOM" id="CLU_1816842_0_0_1"/>
<evidence type="ECO:0000313" key="2">
    <source>
        <dbReference type="Proteomes" id="UP000053617"/>
    </source>
</evidence>
<dbReference type="RefSeq" id="XP_013275791.1">
    <property type="nucleotide sequence ID" value="XM_013420337.1"/>
</dbReference>
<dbReference type="AlphaFoldDB" id="A0A0D2JH14"/>